<dbReference type="OrthoDB" id="684590at2759"/>
<feature type="region of interest" description="Disordered" evidence="1">
    <location>
        <begin position="45"/>
        <end position="69"/>
    </location>
</feature>
<feature type="compositionally biased region" description="Low complexity" evidence="1">
    <location>
        <begin position="118"/>
        <end position="138"/>
    </location>
</feature>
<accession>W9RYT3</accession>
<dbReference type="PANTHER" id="PTHR37258">
    <property type="entry name" value="FANTOM PROTEIN"/>
    <property type="match status" value="1"/>
</dbReference>
<feature type="compositionally biased region" description="Polar residues" evidence="1">
    <location>
        <begin position="154"/>
        <end position="165"/>
    </location>
</feature>
<evidence type="ECO:0000313" key="3">
    <source>
        <dbReference type="Proteomes" id="UP000030645"/>
    </source>
</evidence>
<dbReference type="KEGG" id="mnt:21386793"/>
<name>W9RYT3_9ROSA</name>
<gene>
    <name evidence="2" type="ORF">L484_003252</name>
</gene>
<protein>
    <submittedName>
        <fullName evidence="2">Uncharacterized protein</fullName>
    </submittedName>
</protein>
<dbReference type="AlphaFoldDB" id="W9RYT3"/>
<keyword evidence="3" id="KW-1185">Reference proteome</keyword>
<proteinExistence type="predicted"/>
<dbReference type="STRING" id="981085.W9RYT3"/>
<reference evidence="3" key="1">
    <citation type="submission" date="2013-01" db="EMBL/GenBank/DDBJ databases">
        <title>Draft Genome Sequence of a Mulberry Tree, Morus notabilis C.K. Schneid.</title>
        <authorList>
            <person name="He N."/>
            <person name="Zhao S."/>
        </authorList>
    </citation>
    <scope>NUCLEOTIDE SEQUENCE</scope>
</reference>
<dbReference type="PANTHER" id="PTHR37258:SF1">
    <property type="entry name" value="FANTOM PROTEIN"/>
    <property type="match status" value="1"/>
</dbReference>
<sequence>MLCSVPAGKSAGGSNWLSRIRSIKGFPAGDDDDLGHFITQNLNSSASESTRLDPQRIAVPNSPEAPGRIRGRVEPEWVGAMDTVLSELFFMGGAGEISSSRHSGKRIPRKQTNPKICAASASNNNNNNNNSGNSNSSGVVEQKKKGSDFAPKTASLSSDSGNNSTREGHGNVDVDFDVDDEDEDEKELKGYSRSEVTVIDTSCGSWKSEKLVFRRKSVWRVREKKGKLRNFGRKKRKLAIDDHHVMSLASSDHHQSLIMPSSDEGQNLKNDSREEKCKGTANNLNMTREEVSTDSPNNLSEDLKKRSQVSGSLKKVKKGGSSVVLIKGVPTDKKNAVKLSKNCPKNTQKQNKT</sequence>
<organism evidence="2 3">
    <name type="scientific">Morus notabilis</name>
    <dbReference type="NCBI Taxonomy" id="981085"/>
    <lineage>
        <taxon>Eukaryota</taxon>
        <taxon>Viridiplantae</taxon>
        <taxon>Streptophyta</taxon>
        <taxon>Embryophyta</taxon>
        <taxon>Tracheophyta</taxon>
        <taxon>Spermatophyta</taxon>
        <taxon>Magnoliopsida</taxon>
        <taxon>eudicotyledons</taxon>
        <taxon>Gunneridae</taxon>
        <taxon>Pentapetalae</taxon>
        <taxon>rosids</taxon>
        <taxon>fabids</taxon>
        <taxon>Rosales</taxon>
        <taxon>Moraceae</taxon>
        <taxon>Moreae</taxon>
        <taxon>Morus</taxon>
    </lineage>
</organism>
<feature type="region of interest" description="Disordered" evidence="1">
    <location>
        <begin position="256"/>
        <end position="322"/>
    </location>
</feature>
<feature type="region of interest" description="Disordered" evidence="1">
    <location>
        <begin position="117"/>
        <end position="191"/>
    </location>
</feature>
<feature type="compositionally biased region" description="Low complexity" evidence="1">
    <location>
        <begin position="309"/>
        <end position="322"/>
    </location>
</feature>
<dbReference type="Proteomes" id="UP000030645">
    <property type="component" value="Unassembled WGS sequence"/>
</dbReference>
<dbReference type="eggNOG" id="ENOG502RZPQ">
    <property type="taxonomic scope" value="Eukaryota"/>
</dbReference>
<evidence type="ECO:0000256" key="1">
    <source>
        <dbReference type="SAM" id="MobiDB-lite"/>
    </source>
</evidence>
<feature type="compositionally biased region" description="Acidic residues" evidence="1">
    <location>
        <begin position="174"/>
        <end position="185"/>
    </location>
</feature>
<evidence type="ECO:0000313" key="2">
    <source>
        <dbReference type="EMBL" id="EXB78390.1"/>
    </source>
</evidence>
<dbReference type="EMBL" id="KE344772">
    <property type="protein sequence ID" value="EXB78390.1"/>
    <property type="molecule type" value="Genomic_DNA"/>
</dbReference>